<evidence type="ECO:0000313" key="8">
    <source>
        <dbReference type="Proteomes" id="UP000012073"/>
    </source>
</evidence>
<gene>
    <name evidence="7" type="ORF">CHC_T00002160001</name>
</gene>
<dbReference type="UniPathway" id="UPA00251">
    <property type="reaction ID" value="UER00322"/>
</dbReference>
<keyword evidence="6" id="KW-0627">Porphyrin biosynthesis</keyword>
<dbReference type="InterPro" id="IPR036406">
    <property type="entry name" value="Coprogen_oxidase_aer_sf"/>
</dbReference>
<evidence type="ECO:0000256" key="3">
    <source>
        <dbReference type="ARBA" id="ARBA00011738"/>
    </source>
</evidence>
<dbReference type="STRING" id="2769.R7Q732"/>
<dbReference type="PRINTS" id="PR00073">
    <property type="entry name" value="COPRGNOXDASE"/>
</dbReference>
<organism evidence="7 8">
    <name type="scientific">Chondrus crispus</name>
    <name type="common">Carrageen Irish moss</name>
    <name type="synonym">Polymorpha crispa</name>
    <dbReference type="NCBI Taxonomy" id="2769"/>
    <lineage>
        <taxon>Eukaryota</taxon>
        <taxon>Rhodophyta</taxon>
        <taxon>Florideophyceae</taxon>
        <taxon>Rhodymeniophycidae</taxon>
        <taxon>Gigartinales</taxon>
        <taxon>Gigartinaceae</taxon>
        <taxon>Chondrus</taxon>
    </lineage>
</organism>
<evidence type="ECO:0000313" key="7">
    <source>
        <dbReference type="EMBL" id="CDF33628.1"/>
    </source>
</evidence>
<proteinExistence type="inferred from homology"/>
<dbReference type="OMA" id="AQESICK"/>
<accession>R7Q732</accession>
<dbReference type="InterPro" id="IPR001260">
    <property type="entry name" value="Coprogen_oxidase_aer"/>
</dbReference>
<dbReference type="GO" id="GO:0004109">
    <property type="term" value="F:coproporphyrinogen oxidase activity"/>
    <property type="evidence" value="ECO:0007669"/>
    <property type="project" value="UniProtKB-EC"/>
</dbReference>
<keyword evidence="8" id="KW-1185">Reference proteome</keyword>
<dbReference type="GO" id="GO:0005737">
    <property type="term" value="C:cytoplasm"/>
    <property type="evidence" value="ECO:0007669"/>
    <property type="project" value="TreeGrafter"/>
</dbReference>
<dbReference type="Proteomes" id="UP000012073">
    <property type="component" value="Unassembled WGS sequence"/>
</dbReference>
<dbReference type="RefSeq" id="XP_005713431.1">
    <property type="nucleotide sequence ID" value="XM_005713374.1"/>
</dbReference>
<name>R7Q732_CHOCR</name>
<dbReference type="Pfam" id="PF01218">
    <property type="entry name" value="Coprogen_oxidas"/>
    <property type="match status" value="1"/>
</dbReference>
<evidence type="ECO:0000256" key="1">
    <source>
        <dbReference type="ARBA" id="ARBA00005168"/>
    </source>
</evidence>
<dbReference type="AlphaFoldDB" id="R7Q732"/>
<comment type="subunit">
    <text evidence="3">Homodimer.</text>
</comment>
<dbReference type="GeneID" id="17321144"/>
<dbReference type="PANTHER" id="PTHR10755">
    <property type="entry name" value="COPROPORPHYRINOGEN III OXIDASE, MITOCHONDRIAL"/>
    <property type="match status" value="1"/>
</dbReference>
<evidence type="ECO:0000256" key="6">
    <source>
        <dbReference type="ARBA" id="ARBA00023244"/>
    </source>
</evidence>
<comment type="pathway">
    <text evidence="1">Porphyrin-containing compound metabolism; protoporphyrin-IX biosynthesis; protoporphyrinogen-IX from coproporphyrinogen-III (O2 route): step 1/1.</text>
</comment>
<dbReference type="KEGG" id="ccp:CHC_T00002160001"/>
<sequence>MSAFLPAPPLPCRRPPLRTQKVRACGLPEPSPMSLDTLSSFESFCWRAQDWLCTAAADADGLGTFQPVPTTFHTSPHPSSRRARHRVMRGGRFFHTAMVAVWSSSSPLSTPRYRRRLTTELDRHTATVEFAKDAVGVSVKLSPRDPSAPALRADAHYFQIGGGTVSWWFSGTADISMGPEADPDTFAENLGPFLGTWDKLRMRHRAPPGRLTRNFLQDCLRVSGEGEAAPIGGLDRMSAFGFITEVVDALLPAYLPLLRARKRGSRFESEMLHDWEPVWGGLGLGGTDVERRFGKEEIDTFGISGGATCESVTVRGSPLGSWRFSLAPSMFTAAGKTYATLRNDHGNINGPLTHIF</sequence>
<comment type="similarity">
    <text evidence="2">Belongs to the aerobic coproporphyrinogen-III oxidase family.</text>
</comment>
<dbReference type="Gene3D" id="3.40.1500.10">
    <property type="entry name" value="Coproporphyrinogen III oxidase, aerobic"/>
    <property type="match status" value="1"/>
</dbReference>
<evidence type="ECO:0000256" key="2">
    <source>
        <dbReference type="ARBA" id="ARBA00010644"/>
    </source>
</evidence>
<evidence type="ECO:0000256" key="5">
    <source>
        <dbReference type="ARBA" id="ARBA00023002"/>
    </source>
</evidence>
<dbReference type="PANTHER" id="PTHR10755:SF0">
    <property type="entry name" value="OXYGEN-DEPENDENT COPROPORPHYRINOGEN-III OXIDASE, MITOCHONDRIAL"/>
    <property type="match status" value="1"/>
</dbReference>
<dbReference type="SUPFAM" id="SSF102886">
    <property type="entry name" value="Coproporphyrinogen III oxidase"/>
    <property type="match status" value="1"/>
</dbReference>
<protein>
    <recommendedName>
        <fullName evidence="4">coproporphyrinogen oxidase</fullName>
        <ecNumber evidence="4">1.3.3.3</ecNumber>
    </recommendedName>
</protein>
<dbReference type="GO" id="GO:0006782">
    <property type="term" value="P:protoporphyrinogen IX biosynthetic process"/>
    <property type="evidence" value="ECO:0007669"/>
    <property type="project" value="UniProtKB-UniPathway"/>
</dbReference>
<dbReference type="EC" id="1.3.3.3" evidence="4"/>
<dbReference type="OrthoDB" id="10508871at2759"/>
<reference evidence="8" key="1">
    <citation type="journal article" date="2013" name="Proc. Natl. Acad. Sci. U.S.A.">
        <title>Genome structure and metabolic features in the red seaweed Chondrus crispus shed light on evolution of the Archaeplastida.</title>
        <authorList>
            <person name="Collen J."/>
            <person name="Porcel B."/>
            <person name="Carre W."/>
            <person name="Ball S.G."/>
            <person name="Chaparro C."/>
            <person name="Tonon T."/>
            <person name="Barbeyron T."/>
            <person name="Michel G."/>
            <person name="Noel B."/>
            <person name="Valentin K."/>
            <person name="Elias M."/>
            <person name="Artiguenave F."/>
            <person name="Arun A."/>
            <person name="Aury J.M."/>
            <person name="Barbosa-Neto J.F."/>
            <person name="Bothwell J.H."/>
            <person name="Bouget F.Y."/>
            <person name="Brillet L."/>
            <person name="Cabello-Hurtado F."/>
            <person name="Capella-Gutierrez S."/>
            <person name="Charrier B."/>
            <person name="Cladiere L."/>
            <person name="Cock J.M."/>
            <person name="Coelho S.M."/>
            <person name="Colleoni C."/>
            <person name="Czjzek M."/>
            <person name="Da Silva C."/>
            <person name="Delage L."/>
            <person name="Denoeud F."/>
            <person name="Deschamps P."/>
            <person name="Dittami S.M."/>
            <person name="Gabaldon T."/>
            <person name="Gachon C.M."/>
            <person name="Groisillier A."/>
            <person name="Herve C."/>
            <person name="Jabbari K."/>
            <person name="Katinka M."/>
            <person name="Kloareg B."/>
            <person name="Kowalczyk N."/>
            <person name="Labadie K."/>
            <person name="Leblanc C."/>
            <person name="Lopez P.J."/>
            <person name="McLachlan D.H."/>
            <person name="Meslet-Cladiere L."/>
            <person name="Moustafa A."/>
            <person name="Nehr Z."/>
            <person name="Nyvall Collen P."/>
            <person name="Panaud O."/>
            <person name="Partensky F."/>
            <person name="Poulain J."/>
            <person name="Rensing S.A."/>
            <person name="Rousvoal S."/>
            <person name="Samson G."/>
            <person name="Symeonidi A."/>
            <person name="Weissenbach J."/>
            <person name="Zambounis A."/>
            <person name="Wincker P."/>
            <person name="Boyen C."/>
        </authorList>
    </citation>
    <scope>NUCLEOTIDE SEQUENCE [LARGE SCALE GENOMIC DNA]</scope>
    <source>
        <strain evidence="8">cv. Stackhouse</strain>
    </source>
</reference>
<dbReference type="EMBL" id="HG001651">
    <property type="protein sequence ID" value="CDF33628.1"/>
    <property type="molecule type" value="Genomic_DNA"/>
</dbReference>
<dbReference type="Gramene" id="CDF33628">
    <property type="protein sequence ID" value="CDF33628"/>
    <property type="gene ID" value="CHC_T00002160001"/>
</dbReference>
<evidence type="ECO:0000256" key="4">
    <source>
        <dbReference type="ARBA" id="ARBA00012869"/>
    </source>
</evidence>
<keyword evidence="5" id="KW-0560">Oxidoreductase</keyword>